<feature type="domain" description="BTB" evidence="1">
    <location>
        <begin position="254"/>
        <end position="320"/>
    </location>
</feature>
<evidence type="ECO:0000259" key="1">
    <source>
        <dbReference type="PROSITE" id="PS50097"/>
    </source>
</evidence>
<dbReference type="EMBL" id="QZAS01000007">
    <property type="protein sequence ID" value="THX14804.1"/>
    <property type="molecule type" value="Genomic_DNA"/>
</dbReference>
<evidence type="ECO:0000313" key="2">
    <source>
        <dbReference type="EMBL" id="THX14804.1"/>
    </source>
</evidence>
<gene>
    <name evidence="2" type="ORF">D6D13_02729</name>
</gene>
<dbReference type="CDD" id="cd18186">
    <property type="entry name" value="BTB_POZ_ZBTB_KLHL-like"/>
    <property type="match status" value="1"/>
</dbReference>
<reference evidence="2" key="1">
    <citation type="submission" date="2018-10" db="EMBL/GenBank/DDBJ databases">
        <title>Fifty Aureobasidium pullulans genomes reveal a recombining polyextremotolerant generalist.</title>
        <authorList>
            <person name="Gostincar C."/>
            <person name="Turk M."/>
            <person name="Zajc J."/>
            <person name="Gunde-Cimerman N."/>
        </authorList>
    </citation>
    <scope>NUCLEOTIDE SEQUENCE [LARGE SCALE GENOMIC DNA]</scope>
    <source>
        <strain evidence="2">EXF-10085</strain>
    </source>
</reference>
<dbReference type="InterPro" id="IPR011333">
    <property type="entry name" value="SKP1/BTB/POZ_sf"/>
</dbReference>
<accession>A0A4S9D785</accession>
<sequence length="444" mass="49803">MASAEDFTARFYDDGTKWSDIIIKYGDHQIHAHKAIVAQQSGYFLRAFSSSLPVCSSPTIDLADDDDPELLEWILQYLYCHGTAYAYFLDPKNPATPISMKQLVNLYELADKYDIVGLRKRIDLAFYKSGSLDLRALDANPGQHSAFVDCIAKVCGPHSHQAADRTLQCTVTRLCQENCQTLFLNQKFLQLYSEEKLFDAEQATKLGMLLGKQLLATEKTDSFSDLDDRDTFLVKSFGANARNTNSLFNDARFSDLTITFGDGQKIFSRKVILASDSTHFQNVFERFPSMDNIDLGAEENSAAAIAYVKDFYTGDGSSDPACSMSCYADMHMLAKKHGREDFAAYYQRCFRDVLTEDPFDDKYIANLTKYCGPHNSKYSESSLPETVFEHVLNRVQFAEECCGYPPESFGTGLGEGTIFNAKFAGCFAKEMLSSFVEEVQLNHG</sequence>
<proteinExistence type="predicted"/>
<name>A0A4S9D785_AURPU</name>
<protein>
    <recommendedName>
        <fullName evidence="1">BTB domain-containing protein</fullName>
    </recommendedName>
</protein>
<organism evidence="2">
    <name type="scientific">Aureobasidium pullulans</name>
    <name type="common">Black yeast</name>
    <name type="synonym">Pullularia pullulans</name>
    <dbReference type="NCBI Taxonomy" id="5580"/>
    <lineage>
        <taxon>Eukaryota</taxon>
        <taxon>Fungi</taxon>
        <taxon>Dikarya</taxon>
        <taxon>Ascomycota</taxon>
        <taxon>Pezizomycotina</taxon>
        <taxon>Dothideomycetes</taxon>
        <taxon>Dothideomycetidae</taxon>
        <taxon>Dothideales</taxon>
        <taxon>Saccotheciaceae</taxon>
        <taxon>Aureobasidium</taxon>
    </lineage>
</organism>
<dbReference type="SUPFAM" id="SSF54695">
    <property type="entry name" value="POZ domain"/>
    <property type="match status" value="1"/>
</dbReference>
<dbReference type="InterPro" id="IPR000210">
    <property type="entry name" value="BTB/POZ_dom"/>
</dbReference>
<dbReference type="AlphaFoldDB" id="A0A4S9D785"/>
<dbReference type="SMART" id="SM00225">
    <property type="entry name" value="BTB"/>
    <property type="match status" value="2"/>
</dbReference>
<comment type="caution">
    <text evidence="2">The sequence shown here is derived from an EMBL/GenBank/DDBJ whole genome shotgun (WGS) entry which is preliminary data.</text>
</comment>
<dbReference type="PANTHER" id="PTHR24413">
    <property type="entry name" value="SPECKLE-TYPE POZ PROTEIN"/>
    <property type="match status" value="1"/>
</dbReference>
<dbReference type="Pfam" id="PF00651">
    <property type="entry name" value="BTB"/>
    <property type="match status" value="2"/>
</dbReference>
<dbReference type="PROSITE" id="PS50097">
    <property type="entry name" value="BTB"/>
    <property type="match status" value="2"/>
</dbReference>
<dbReference type="Gene3D" id="3.30.710.10">
    <property type="entry name" value="Potassium Channel Kv1.1, Chain A"/>
    <property type="match status" value="2"/>
</dbReference>
<feature type="domain" description="BTB" evidence="1">
    <location>
        <begin position="19"/>
        <end position="79"/>
    </location>
</feature>